<gene>
    <name evidence="4" type="ORF">ACFOW3_18850</name>
</gene>
<evidence type="ECO:0000256" key="1">
    <source>
        <dbReference type="ARBA" id="ARBA00022741"/>
    </source>
</evidence>
<dbReference type="CDD" id="cd05907">
    <property type="entry name" value="VL_LC_FACS_like"/>
    <property type="match status" value="1"/>
</dbReference>
<evidence type="ECO:0000313" key="4">
    <source>
        <dbReference type="EMBL" id="MFC3936683.1"/>
    </source>
</evidence>
<dbReference type="InterPro" id="IPR020845">
    <property type="entry name" value="AMP-binding_CS"/>
</dbReference>
<dbReference type="InterPro" id="IPR020459">
    <property type="entry name" value="AMP-binding"/>
</dbReference>
<protein>
    <submittedName>
        <fullName evidence="4">AMP-dependent synthetase/ligase</fullName>
    </submittedName>
</protein>
<dbReference type="Pfam" id="PF23562">
    <property type="entry name" value="AMP-binding_C_3"/>
    <property type="match status" value="1"/>
</dbReference>
<reference evidence="5" key="1">
    <citation type="journal article" date="2019" name="Int. J. Syst. Evol. Microbiol.">
        <title>The Global Catalogue of Microorganisms (GCM) 10K type strain sequencing project: providing services to taxonomists for standard genome sequencing and annotation.</title>
        <authorList>
            <consortium name="The Broad Institute Genomics Platform"/>
            <consortium name="The Broad Institute Genome Sequencing Center for Infectious Disease"/>
            <person name="Wu L."/>
            <person name="Ma J."/>
        </authorList>
    </citation>
    <scope>NUCLEOTIDE SEQUENCE [LARGE SCALE GENOMIC DNA]</scope>
    <source>
        <strain evidence="5">CCUG 2113</strain>
    </source>
</reference>
<comment type="caution">
    <text evidence="4">The sequence shown here is derived from an EMBL/GenBank/DDBJ whole genome shotgun (WGS) entry which is preliminary data.</text>
</comment>
<name>A0ABV8DE87_9BURK</name>
<proteinExistence type="predicted"/>
<dbReference type="InterPro" id="IPR042099">
    <property type="entry name" value="ANL_N_sf"/>
</dbReference>
<accession>A0ABV8DE87</accession>
<dbReference type="EMBL" id="JBHSAJ010000056">
    <property type="protein sequence ID" value="MFC3936683.1"/>
    <property type="molecule type" value="Genomic_DNA"/>
</dbReference>
<keyword evidence="1" id="KW-0547">Nucleotide-binding</keyword>
<dbReference type="RefSeq" id="WP_055397865.1">
    <property type="nucleotide sequence ID" value="NZ_JAMXAX010000029.1"/>
</dbReference>
<dbReference type="InterPro" id="IPR000873">
    <property type="entry name" value="AMP-dep_synth/lig_dom"/>
</dbReference>
<keyword evidence="5" id="KW-1185">Reference proteome</keyword>
<dbReference type="Gene3D" id="3.40.50.12780">
    <property type="entry name" value="N-terminal domain of ligase-like"/>
    <property type="match status" value="1"/>
</dbReference>
<dbReference type="PANTHER" id="PTHR43272">
    <property type="entry name" value="LONG-CHAIN-FATTY-ACID--COA LIGASE"/>
    <property type="match status" value="1"/>
</dbReference>
<evidence type="ECO:0000313" key="5">
    <source>
        <dbReference type="Proteomes" id="UP001595693"/>
    </source>
</evidence>
<organism evidence="4 5">
    <name type="scientific">Acidovorax facilis</name>
    <dbReference type="NCBI Taxonomy" id="12917"/>
    <lineage>
        <taxon>Bacteria</taxon>
        <taxon>Pseudomonadati</taxon>
        <taxon>Pseudomonadota</taxon>
        <taxon>Betaproteobacteria</taxon>
        <taxon>Burkholderiales</taxon>
        <taxon>Comamonadaceae</taxon>
        <taxon>Acidovorax</taxon>
    </lineage>
</organism>
<dbReference type="Proteomes" id="UP001595693">
    <property type="component" value="Unassembled WGS sequence"/>
</dbReference>
<dbReference type="PROSITE" id="PS00455">
    <property type="entry name" value="AMP_BINDING"/>
    <property type="match status" value="1"/>
</dbReference>
<keyword evidence="2" id="KW-0067">ATP-binding</keyword>
<dbReference type="PANTHER" id="PTHR43272:SF33">
    <property type="entry name" value="AMP-BINDING DOMAIN-CONTAINING PROTEIN-RELATED"/>
    <property type="match status" value="1"/>
</dbReference>
<dbReference type="SUPFAM" id="SSF56801">
    <property type="entry name" value="Acetyl-CoA synthetase-like"/>
    <property type="match status" value="1"/>
</dbReference>
<dbReference type="PRINTS" id="PR00154">
    <property type="entry name" value="AMPBINDING"/>
</dbReference>
<evidence type="ECO:0000256" key="2">
    <source>
        <dbReference type="ARBA" id="ARBA00022840"/>
    </source>
</evidence>
<sequence>MTSTTTPTSISDVQTLPQLLAYRVGQTPQGEAYRAYDPAHQSWKSLSWAQAAQRIATWAQALISLQLPAAARIAILLPNGLNAMCADQATLATGCVPVPLHAIDNPGSIAYILADCEASMLFVSHVEQWEKIQAVGTPFPALRAVVITDEGASLTAIPASGDGPAVGSLAQWLAGAAHAGSAPVPKVPEADDLAAIVYTSGTTGKPKGVMLTHHNVISDVKAVLERIAPTVEDVFLSFLPLSHTFERTGGYYLPIAAGSCVAYARSVPQLAEDLKTVRPTVLVSVPRIYERIHAKLLEKLSPTPWKMQLYEAAQNKGWARFCAAQGLPTPTPDASSQAAGWMAALPWPVLQALVAKPLLAQFGGRVRVAVSGGAPLSPTIAKCFLGLGLPLVQGYGMTETAPVVSVNSLEDNDPACVGKALPGVDVRIGDNRELQVRGPIVMKGYWKRPEDTAKILSADGWLGTGDQAEIVNGRIYIKGRIKEIIVTSTGEKIPPGDLELALLADPLLEQAFVVGENRPFIACVAVLKRDEWQRLAGDLGLSTQDADSLNHPSVHRAVLARIEKNTASFARYAVPRTVHLTLTPWTIENTFMTPTLKLKRNNLMAHFAEAIEGMYQKPGGR</sequence>
<feature type="domain" description="AMP-dependent synthetase/ligase" evidence="3">
    <location>
        <begin position="25"/>
        <end position="446"/>
    </location>
</feature>
<dbReference type="Pfam" id="PF00501">
    <property type="entry name" value="AMP-binding"/>
    <property type="match status" value="1"/>
</dbReference>
<evidence type="ECO:0000259" key="3">
    <source>
        <dbReference type="Pfam" id="PF00501"/>
    </source>
</evidence>